<organism evidence="2 3">
    <name type="scientific">Motilimonas pumila</name>
    <dbReference type="NCBI Taxonomy" id="2303987"/>
    <lineage>
        <taxon>Bacteria</taxon>
        <taxon>Pseudomonadati</taxon>
        <taxon>Pseudomonadota</taxon>
        <taxon>Gammaproteobacteria</taxon>
        <taxon>Alteromonadales</taxon>
        <taxon>Alteromonadales genera incertae sedis</taxon>
        <taxon>Motilimonas</taxon>
    </lineage>
</organism>
<dbReference type="InterPro" id="IPR022072">
    <property type="entry name" value="DUF3624"/>
</dbReference>
<dbReference type="RefSeq" id="WP_119911390.1">
    <property type="nucleotide sequence ID" value="NZ_QZCH01000018.1"/>
</dbReference>
<dbReference type="OrthoDB" id="5589052at2"/>
<dbReference type="Proteomes" id="UP000283255">
    <property type="component" value="Unassembled WGS sequence"/>
</dbReference>
<proteinExistence type="predicted"/>
<evidence type="ECO:0000313" key="3">
    <source>
        <dbReference type="Proteomes" id="UP000283255"/>
    </source>
</evidence>
<sequence>MSCQQCGEWFLKKIGRCRSCMWQSVIIAFIGWFSWLWLDCQLTVEGITALFFAAAGSMLWLLHITFWCYWRWRDKGHLR</sequence>
<evidence type="ECO:0000256" key="1">
    <source>
        <dbReference type="SAM" id="Phobius"/>
    </source>
</evidence>
<dbReference type="AlphaFoldDB" id="A0A418YCZ6"/>
<feature type="transmembrane region" description="Helical" evidence="1">
    <location>
        <begin position="50"/>
        <end position="70"/>
    </location>
</feature>
<reference evidence="2 3" key="2">
    <citation type="submission" date="2019-01" db="EMBL/GenBank/DDBJ databases">
        <title>Motilimonas pumilus sp. nov., isolated from the gut of sea cucumber (Apostichopus japonicus).</title>
        <authorList>
            <person name="Wang F.-Q."/>
            <person name="Ren L.-H."/>
            <person name="Lin Y.-W."/>
            <person name="Sun G.-H."/>
            <person name="Du Z.-J."/>
            <person name="Zhao J.-X."/>
            <person name="Liu X.-J."/>
            <person name="Liu L.-J."/>
        </authorList>
    </citation>
    <scope>NUCLEOTIDE SEQUENCE [LARGE SCALE GENOMIC DNA]</scope>
    <source>
        <strain evidence="2 3">PLHSC7-2</strain>
    </source>
</reference>
<gene>
    <name evidence="2" type="ORF">D1Z90_13935</name>
</gene>
<name>A0A418YCZ6_9GAMM</name>
<dbReference type="EMBL" id="QZCH01000018">
    <property type="protein sequence ID" value="RJG42374.1"/>
    <property type="molecule type" value="Genomic_DNA"/>
</dbReference>
<comment type="caution">
    <text evidence="2">The sequence shown here is derived from an EMBL/GenBank/DDBJ whole genome shotgun (WGS) entry which is preliminary data.</text>
</comment>
<keyword evidence="3" id="KW-1185">Reference proteome</keyword>
<dbReference type="Pfam" id="PF12292">
    <property type="entry name" value="DUF3624"/>
    <property type="match status" value="1"/>
</dbReference>
<reference evidence="2 3" key="1">
    <citation type="submission" date="2018-09" db="EMBL/GenBank/DDBJ databases">
        <authorList>
            <person name="Wang F."/>
        </authorList>
    </citation>
    <scope>NUCLEOTIDE SEQUENCE [LARGE SCALE GENOMIC DNA]</scope>
    <source>
        <strain evidence="2 3">PLHSC7-2</strain>
    </source>
</reference>
<evidence type="ECO:0000313" key="2">
    <source>
        <dbReference type="EMBL" id="RJG42374.1"/>
    </source>
</evidence>
<keyword evidence="1" id="KW-1133">Transmembrane helix</keyword>
<keyword evidence="1" id="KW-0472">Membrane</keyword>
<feature type="transmembrane region" description="Helical" evidence="1">
    <location>
        <begin position="20"/>
        <end position="38"/>
    </location>
</feature>
<protein>
    <submittedName>
        <fullName evidence="2">DUF3624 family protein</fullName>
    </submittedName>
</protein>
<accession>A0A418YCZ6</accession>
<keyword evidence="1" id="KW-0812">Transmembrane</keyword>